<keyword evidence="1" id="KW-0808">Transferase</keyword>
<keyword evidence="6" id="KW-1185">Reference proteome</keyword>
<dbReference type="SUPFAM" id="SSF55729">
    <property type="entry name" value="Acyl-CoA N-acyltransferases (Nat)"/>
    <property type="match status" value="1"/>
</dbReference>
<organism evidence="5 6">
    <name type="scientific">Paramarasmius palmivorus</name>
    <dbReference type="NCBI Taxonomy" id="297713"/>
    <lineage>
        <taxon>Eukaryota</taxon>
        <taxon>Fungi</taxon>
        <taxon>Dikarya</taxon>
        <taxon>Basidiomycota</taxon>
        <taxon>Agaricomycotina</taxon>
        <taxon>Agaricomycetes</taxon>
        <taxon>Agaricomycetidae</taxon>
        <taxon>Agaricales</taxon>
        <taxon>Marasmiineae</taxon>
        <taxon>Marasmiaceae</taxon>
        <taxon>Paramarasmius</taxon>
    </lineage>
</organism>
<dbReference type="GO" id="GO:0016747">
    <property type="term" value="F:acyltransferase activity, transferring groups other than amino-acyl groups"/>
    <property type="evidence" value="ECO:0007669"/>
    <property type="project" value="InterPro"/>
</dbReference>
<dbReference type="PANTHER" id="PTHR43792">
    <property type="entry name" value="GNAT FAMILY, PUTATIVE (AFU_ORTHOLOGUE AFUA_3G00765)-RELATED-RELATED"/>
    <property type="match status" value="1"/>
</dbReference>
<keyword evidence="2" id="KW-0012">Acyltransferase</keyword>
<dbReference type="InterPro" id="IPR000182">
    <property type="entry name" value="GNAT_dom"/>
</dbReference>
<evidence type="ECO:0000256" key="2">
    <source>
        <dbReference type="ARBA" id="ARBA00023315"/>
    </source>
</evidence>
<dbReference type="Gene3D" id="3.40.630.30">
    <property type="match status" value="1"/>
</dbReference>
<dbReference type="EMBL" id="JAYKXP010000006">
    <property type="protein sequence ID" value="KAK7056752.1"/>
    <property type="molecule type" value="Genomic_DNA"/>
</dbReference>
<sequence>MFSTERLTLRALKDSDFEKLHTLWNTASVQRTLSFDFTVPVSQSQHNERLPKLVEMSTLFAVIETKEGNDFVGFANLWKLDAKNRSLRYGTALMPQFWGKGYATEVLRFMLKYAFVSLGIHRVQLNVVSGNLAAIAVYKKVGFVEEGRLRDAIWVDGHWEDEMWMGILQHEWLARNEEGSSDPR</sequence>
<evidence type="ECO:0000313" key="6">
    <source>
        <dbReference type="Proteomes" id="UP001383192"/>
    </source>
</evidence>
<dbReference type="PROSITE" id="PS51186">
    <property type="entry name" value="GNAT"/>
    <property type="match status" value="1"/>
</dbReference>
<feature type="domain" description="N-acetyltransferase" evidence="4">
    <location>
        <begin position="7"/>
        <end position="166"/>
    </location>
</feature>
<evidence type="ECO:0000313" key="5">
    <source>
        <dbReference type="EMBL" id="KAK7056752.1"/>
    </source>
</evidence>
<dbReference type="Proteomes" id="UP001383192">
    <property type="component" value="Unassembled WGS sequence"/>
</dbReference>
<comment type="caution">
    <text evidence="5">The sequence shown here is derived from an EMBL/GenBank/DDBJ whole genome shotgun (WGS) entry which is preliminary data.</text>
</comment>
<reference evidence="5 6" key="1">
    <citation type="submission" date="2024-01" db="EMBL/GenBank/DDBJ databases">
        <title>A draft genome for a cacao thread blight-causing isolate of Paramarasmius palmivorus.</title>
        <authorList>
            <person name="Baruah I.K."/>
            <person name="Bukari Y."/>
            <person name="Amoako-Attah I."/>
            <person name="Meinhardt L.W."/>
            <person name="Bailey B.A."/>
            <person name="Cohen S.P."/>
        </authorList>
    </citation>
    <scope>NUCLEOTIDE SEQUENCE [LARGE SCALE GENOMIC DNA]</scope>
    <source>
        <strain evidence="5 6">GH-12</strain>
    </source>
</reference>
<evidence type="ECO:0000256" key="3">
    <source>
        <dbReference type="ARBA" id="ARBA00038502"/>
    </source>
</evidence>
<evidence type="ECO:0000256" key="1">
    <source>
        <dbReference type="ARBA" id="ARBA00022679"/>
    </source>
</evidence>
<dbReference type="CDD" id="cd04301">
    <property type="entry name" value="NAT_SF"/>
    <property type="match status" value="1"/>
</dbReference>
<evidence type="ECO:0000259" key="4">
    <source>
        <dbReference type="PROSITE" id="PS51186"/>
    </source>
</evidence>
<accession>A0AAW0DYU9</accession>
<protein>
    <recommendedName>
        <fullName evidence="4">N-acetyltransferase domain-containing protein</fullName>
    </recommendedName>
</protein>
<dbReference type="AlphaFoldDB" id="A0AAW0DYU9"/>
<dbReference type="InterPro" id="IPR016181">
    <property type="entry name" value="Acyl_CoA_acyltransferase"/>
</dbReference>
<dbReference type="InterPro" id="IPR051531">
    <property type="entry name" value="N-acetyltransferase"/>
</dbReference>
<dbReference type="Pfam" id="PF13302">
    <property type="entry name" value="Acetyltransf_3"/>
    <property type="match status" value="1"/>
</dbReference>
<name>A0AAW0DYU9_9AGAR</name>
<proteinExistence type="inferred from homology"/>
<gene>
    <name evidence="5" type="ORF">VNI00_002469</name>
</gene>
<comment type="similarity">
    <text evidence="3">Belongs to the acetyltransferase family. RimJ subfamily.</text>
</comment>
<dbReference type="PANTHER" id="PTHR43792:SF8">
    <property type="entry name" value="[RIBOSOMAL PROTEIN US5]-ALANINE N-ACETYLTRANSFERASE"/>
    <property type="match status" value="1"/>
</dbReference>